<sequence length="56" mass="6427">MKKFWNIFRWFLLAYFIYAIVKSPDAAADIVKTLFQIIGDAFRGIIGVFDSILGPK</sequence>
<gene>
    <name evidence="1" type="ORF">IPF40_13925</name>
    <name evidence="2" type="ORF">IPI13_09465</name>
    <name evidence="3" type="ORF">IPP00_16685</name>
</gene>
<evidence type="ECO:0000313" key="5">
    <source>
        <dbReference type="Proteomes" id="UP000726105"/>
    </source>
</evidence>
<evidence type="ECO:0000313" key="1">
    <source>
        <dbReference type="EMBL" id="MBK6302073.1"/>
    </source>
</evidence>
<reference evidence="4 5" key="1">
    <citation type="submission" date="2020-10" db="EMBL/GenBank/DDBJ databases">
        <title>Connecting structure to function with the recovery of over 1000 high-quality activated sludge metagenome-assembled genomes encoding full-length rRNA genes using long-read sequencing.</title>
        <authorList>
            <person name="Singleton C.M."/>
            <person name="Petriglieri F."/>
            <person name="Kristensen J.M."/>
            <person name="Kirkegaard R.H."/>
            <person name="Michaelsen T.Y."/>
            <person name="Andersen M.H."/>
            <person name="Karst S.M."/>
            <person name="Dueholm M.S."/>
            <person name="Nielsen P.H."/>
            <person name="Albertsen M."/>
        </authorList>
    </citation>
    <scope>NUCLEOTIDE SEQUENCE [LARGE SCALE GENOMIC DNA]</scope>
    <source>
        <strain evidence="1">AalE_18-Q3-R2-46_BAT3C.188</strain>
        <strain evidence="2">Ega_18-Q3-R5-49_MAXAC.001</strain>
        <strain evidence="3">Ribe_18-Q3-R11-54_MAXAC.001</strain>
    </source>
</reference>
<proteinExistence type="predicted"/>
<organism evidence="1 4">
    <name type="scientific">Candidatus Phosphoribacter hodrii</name>
    <dbReference type="NCBI Taxonomy" id="2953743"/>
    <lineage>
        <taxon>Bacteria</taxon>
        <taxon>Bacillati</taxon>
        <taxon>Actinomycetota</taxon>
        <taxon>Actinomycetes</taxon>
        <taxon>Micrococcales</taxon>
        <taxon>Dermatophilaceae</taxon>
        <taxon>Candidatus Phosphoribacter</taxon>
    </lineage>
</organism>
<evidence type="ECO:0000313" key="2">
    <source>
        <dbReference type="EMBL" id="MBK7273374.1"/>
    </source>
</evidence>
<comment type="caution">
    <text evidence="1">The sequence shown here is derived from an EMBL/GenBank/DDBJ whole genome shotgun (WGS) entry which is preliminary data.</text>
</comment>
<dbReference type="Proteomes" id="UP000886632">
    <property type="component" value="Unassembled WGS sequence"/>
</dbReference>
<dbReference type="Proteomes" id="UP000726105">
    <property type="component" value="Unassembled WGS sequence"/>
</dbReference>
<dbReference type="EMBL" id="JADKGK010000027">
    <property type="protein sequence ID" value="MBL0005520.1"/>
    <property type="molecule type" value="Genomic_DNA"/>
</dbReference>
<evidence type="ECO:0000313" key="3">
    <source>
        <dbReference type="EMBL" id="MBL0005520.1"/>
    </source>
</evidence>
<dbReference type="EMBL" id="JADIXZ010000007">
    <property type="protein sequence ID" value="MBK6302073.1"/>
    <property type="molecule type" value="Genomic_DNA"/>
</dbReference>
<evidence type="ECO:0000313" key="4">
    <source>
        <dbReference type="Proteomes" id="UP000718281"/>
    </source>
</evidence>
<dbReference type="AlphaFoldDB" id="A0A935CEK2"/>
<accession>A0A935CEK2</accession>
<protein>
    <submittedName>
        <fullName evidence="1">Uncharacterized protein</fullName>
    </submittedName>
</protein>
<name>A0A935CEK2_9MICO</name>
<dbReference type="EMBL" id="JADJIB010000003">
    <property type="protein sequence ID" value="MBK7273374.1"/>
    <property type="molecule type" value="Genomic_DNA"/>
</dbReference>
<dbReference type="Proteomes" id="UP000718281">
    <property type="component" value="Unassembled WGS sequence"/>
</dbReference>